<reference evidence="3" key="1">
    <citation type="submission" date="2020-04" db="EMBL/GenBank/DDBJ databases">
        <authorList>
            <person name="Alioto T."/>
            <person name="Alioto T."/>
            <person name="Gomez Garrido J."/>
        </authorList>
    </citation>
    <scope>NUCLEOTIDE SEQUENCE</scope>
    <source>
        <strain evidence="3">A484AB</strain>
    </source>
</reference>
<keyword evidence="1" id="KW-0175">Coiled coil</keyword>
<evidence type="ECO:0000256" key="2">
    <source>
        <dbReference type="SAM" id="MobiDB-lite"/>
    </source>
</evidence>
<gene>
    <name evidence="3" type="ORF">PACLA_8A052781</name>
</gene>
<protein>
    <submittedName>
        <fullName evidence="3">Uncharacterized protein</fullName>
    </submittedName>
</protein>
<feature type="compositionally biased region" description="Basic residues" evidence="2">
    <location>
        <begin position="847"/>
        <end position="857"/>
    </location>
</feature>
<feature type="compositionally biased region" description="Polar residues" evidence="2">
    <location>
        <begin position="878"/>
        <end position="891"/>
    </location>
</feature>
<feature type="region of interest" description="Disordered" evidence="2">
    <location>
        <begin position="799"/>
        <end position="824"/>
    </location>
</feature>
<name>A0A6S7JI41_PARCT</name>
<evidence type="ECO:0000256" key="1">
    <source>
        <dbReference type="SAM" id="Coils"/>
    </source>
</evidence>
<dbReference type="EMBL" id="CACRXK020018123">
    <property type="protein sequence ID" value="CAB4032095.1"/>
    <property type="molecule type" value="Genomic_DNA"/>
</dbReference>
<organism evidence="3 4">
    <name type="scientific">Paramuricea clavata</name>
    <name type="common">Red gorgonian</name>
    <name type="synonym">Violescent sea-whip</name>
    <dbReference type="NCBI Taxonomy" id="317549"/>
    <lineage>
        <taxon>Eukaryota</taxon>
        <taxon>Metazoa</taxon>
        <taxon>Cnidaria</taxon>
        <taxon>Anthozoa</taxon>
        <taxon>Octocorallia</taxon>
        <taxon>Malacalcyonacea</taxon>
        <taxon>Plexauridae</taxon>
        <taxon>Paramuricea</taxon>
    </lineage>
</organism>
<dbReference type="AlphaFoldDB" id="A0A6S7JI41"/>
<feature type="coiled-coil region" evidence="1">
    <location>
        <begin position="110"/>
        <end position="175"/>
    </location>
</feature>
<feature type="compositionally biased region" description="Basic residues" evidence="2">
    <location>
        <begin position="900"/>
        <end position="911"/>
    </location>
</feature>
<feature type="region of interest" description="Disordered" evidence="2">
    <location>
        <begin position="847"/>
        <end position="911"/>
    </location>
</feature>
<sequence length="911" mass="104999">MQMTLDDVCKEKKSLVEENASIKKKVKEYIALASEMFTADNDVILKENSSLKDNFKELESLKRNIEALQSSLRLAHEEKMSAMKDNIAMKEQIRELEPLAKESTILQDHMTGVNEKLQTLKEENILLEKQAQQMISLSEEMSDLRNALCISNEEKQSLQEINSSLKDELAKLKVDSGEYKVLENRFEGMNEETLFLKKENADMIKQTEFLSSQCVNLRQLLDVVSKDKLALEESNSFLKDAVAKPKALSEEHKVLKRDFNVLNEEKLLVEKENTDLKEKLKYTEHLLGECAGQRQVLDESSKEKVSITEKNALFTEKAQNQVIPPMKAPDNGNVVIIETKLQALLMSKLDEIMSKLKVACKQDKHISVVREDDIINIEADLAECYAKIADQYTKHKQKINDHENCLEVEPRIKEQQRAALDEMISNEEMDSKIQELQSKMFLLQKENENLKEFQEKSKEEILTERAKVEGLEKNLTASEAAMEKLNDNNVELELRMLSVQDQINQLQEEKLKMKDYIPQVEAKVVDLDKKLSEEEFISKRLAVEVRSLEAQLAYADRQLRHKIETEDNQKVPRRNYVNPSSQNVRKMSLVAEETSSVTEKSISITEDSSVADDSKISELSIMSENKDVSVGNSQEHVNNTSMLCKSKNEERVDNINMLCQQEEILKKLRRRSAVYSQKNSRKSETNDKRRSTIGTESFVVGQFSNTVADEPDEHDYEWDRILELKERNSICARHLRSSYPVETQVHLKEEVEEEDLKSGRYATTQFRKRLRDNVSDSSIFTTFDTTRCLPRSKSENAFGKLNSRESNDENEHLLSSSSFPDQENLENIEQYNRRESIAFKVDITPAKKPRMSLRPRMPRAFGTEKKETVRNKSKMKPAQQTSKKFTLQRKPSSVKEGGKKPQRTRRTNLAV</sequence>
<dbReference type="OrthoDB" id="2436455at2759"/>
<feature type="compositionally biased region" description="Polar residues" evidence="2">
    <location>
        <begin position="813"/>
        <end position="824"/>
    </location>
</feature>
<feature type="coiled-coil region" evidence="1">
    <location>
        <begin position="48"/>
        <end position="78"/>
    </location>
</feature>
<evidence type="ECO:0000313" key="3">
    <source>
        <dbReference type="EMBL" id="CAB4032095.1"/>
    </source>
</evidence>
<dbReference type="Proteomes" id="UP001152795">
    <property type="component" value="Unassembled WGS sequence"/>
</dbReference>
<feature type="coiled-coil region" evidence="1">
    <location>
        <begin position="426"/>
        <end position="509"/>
    </location>
</feature>
<evidence type="ECO:0000313" key="4">
    <source>
        <dbReference type="Proteomes" id="UP001152795"/>
    </source>
</evidence>
<comment type="caution">
    <text evidence="3">The sequence shown here is derived from an EMBL/GenBank/DDBJ whole genome shotgun (WGS) entry which is preliminary data.</text>
</comment>
<accession>A0A6S7JI41</accession>
<keyword evidence="4" id="KW-1185">Reference proteome</keyword>
<proteinExistence type="predicted"/>
<feature type="compositionally biased region" description="Basic and acidic residues" evidence="2">
    <location>
        <begin position="802"/>
        <end position="812"/>
    </location>
</feature>